<gene>
    <name evidence="3" type="ORF">ACFFGY_00335</name>
</gene>
<accession>A0ABV6JLS4</accession>
<name>A0ABV6JLS4_9PROT</name>
<dbReference type="Gene3D" id="2.60.60.40">
    <property type="match status" value="2"/>
</dbReference>
<dbReference type="Pfam" id="PF16841">
    <property type="entry name" value="CBM60"/>
    <property type="match status" value="1"/>
</dbReference>
<feature type="region of interest" description="Disordered" evidence="1">
    <location>
        <begin position="836"/>
        <end position="876"/>
    </location>
</feature>
<feature type="compositionally biased region" description="Polar residues" evidence="1">
    <location>
        <begin position="374"/>
        <end position="384"/>
    </location>
</feature>
<sequence>MSVQQNGIVALRLENAGAADLEAGVATFGQVFAQGEVGNGSHLTASIGGVDVAVQMDVKTRWADGSVKQAVVSVARPDLQAGSSAEVVLNAAAGANQAAAVDMNSVLANHSFAVDLTGGSSPVHVDVLDVLRTALANGTADFWQQGELATQARVSVDLPGSQRLVFDVTAYKGGGMSVEAQFNNDAAMITDGGRASCNVQVTMDGHVAANESVSQGLYQNWHQSFDTGVDGGQGTGSPEAGWLNIHQDISHLADTGAVAQYDLSTPIPEADLAALGTAAAAAGTDTPLAVNGVTQYMPGTGGRADIGFTTETNTTWLITQDARAAAYALDQAETASSVPWNMWDAANGKWLSADDYPKLWTDPRGGTGAAGDANSGSLTQQSDGDTGWNLDSAHQPDLSYVPYLMTGERWMLDNLQAQAAWNVESVWTAQRGDDGMLVVQDNQVRGAAWSLRQIDEAAYASPDGSAEKAYFTEVSNANWSWLVSKIPEWTAQQGEAHGYLPGEYGAAGALPPWQQDYFASTAIAAASQGNADALTFLKWEANFLVGRFTHAAEGFAEHDGAAYLIANADATTGTPYTTWAEIGAQTVARGWSNGDGWEQSQGDYPQLALATLAGIARLTGSQEAVDAYNALVADGAPFTTQADYAQDPTFAIEAPGAAGSVTPVNTGSSTTPVTGAAAPATDPVTSTDPVAVTDPATADPVKEPATGTETGQTGTDQGDNTPASSAAGQDGLSIVLGAEAWQGNPVATVMVDGEVRFRGEVTATHASGGEAIDLGNYAAGSDHVVTVTYDNDAWGGTAEADRNLYVEDIVAGGIKTGSQGDLLNSGTLTFRVETPSTETAAAAPAETPTRTPTDTTAETPATTPVAAPTDAQASVPSVGEGDHVIRLGLSEDAFGGDAHFALELDGKQIIDSRAVTASHSMGDVEMLDILTSVDLSKGDHQLSVQFLDDHWGGSADQDRNLYVDSIRVDGTDLQHSAALTNNGDALFSI</sequence>
<dbReference type="InterPro" id="IPR031768">
    <property type="entry name" value="CBM60_xylan-bd"/>
</dbReference>
<protein>
    <submittedName>
        <fullName evidence="3">Carbohydrate-binding domain-containing protein</fullName>
    </submittedName>
</protein>
<comment type="caution">
    <text evidence="3">The sequence shown here is derived from an EMBL/GenBank/DDBJ whole genome shotgun (WGS) entry which is preliminary data.</text>
</comment>
<feature type="compositionally biased region" description="Low complexity" evidence="1">
    <location>
        <begin position="836"/>
        <end position="871"/>
    </location>
</feature>
<proteinExistence type="predicted"/>
<feature type="domain" description="Carbohydrate binding module xylan-binding" evidence="2">
    <location>
        <begin position="894"/>
        <end position="978"/>
    </location>
</feature>
<evidence type="ECO:0000259" key="2">
    <source>
        <dbReference type="Pfam" id="PF16841"/>
    </source>
</evidence>
<feature type="region of interest" description="Disordered" evidence="1">
    <location>
        <begin position="362"/>
        <end position="391"/>
    </location>
</feature>
<evidence type="ECO:0000313" key="3">
    <source>
        <dbReference type="EMBL" id="MFC0406673.1"/>
    </source>
</evidence>
<dbReference type="Proteomes" id="UP001589865">
    <property type="component" value="Unassembled WGS sequence"/>
</dbReference>
<dbReference type="RefSeq" id="WP_377042347.1">
    <property type="nucleotide sequence ID" value="NZ_JBHLUN010000001.1"/>
</dbReference>
<dbReference type="EMBL" id="JBHLUN010000001">
    <property type="protein sequence ID" value="MFC0406673.1"/>
    <property type="molecule type" value="Genomic_DNA"/>
</dbReference>
<feature type="region of interest" description="Disordered" evidence="1">
    <location>
        <begin position="657"/>
        <end position="728"/>
    </location>
</feature>
<organism evidence="3 4">
    <name type="scientific">Roseomonas elaeocarpi</name>
    <dbReference type="NCBI Taxonomy" id="907779"/>
    <lineage>
        <taxon>Bacteria</taxon>
        <taxon>Pseudomonadati</taxon>
        <taxon>Pseudomonadota</taxon>
        <taxon>Alphaproteobacteria</taxon>
        <taxon>Acetobacterales</taxon>
        <taxon>Roseomonadaceae</taxon>
        <taxon>Roseomonas</taxon>
    </lineage>
</organism>
<feature type="compositionally biased region" description="Low complexity" evidence="1">
    <location>
        <begin position="706"/>
        <end position="721"/>
    </location>
</feature>
<evidence type="ECO:0000256" key="1">
    <source>
        <dbReference type="SAM" id="MobiDB-lite"/>
    </source>
</evidence>
<keyword evidence="4" id="KW-1185">Reference proteome</keyword>
<evidence type="ECO:0000313" key="4">
    <source>
        <dbReference type="Proteomes" id="UP001589865"/>
    </source>
</evidence>
<feature type="compositionally biased region" description="Low complexity" evidence="1">
    <location>
        <begin position="666"/>
        <end position="685"/>
    </location>
</feature>
<reference evidence="3 4" key="1">
    <citation type="submission" date="2024-09" db="EMBL/GenBank/DDBJ databases">
        <authorList>
            <person name="Sun Q."/>
            <person name="Mori K."/>
        </authorList>
    </citation>
    <scope>NUCLEOTIDE SEQUENCE [LARGE SCALE GENOMIC DNA]</scope>
    <source>
        <strain evidence="3 4">TBRC 5777</strain>
    </source>
</reference>